<dbReference type="Proteomes" id="UP000275267">
    <property type="component" value="Unassembled WGS sequence"/>
</dbReference>
<reference evidence="2" key="1">
    <citation type="journal article" date="2019" name="Nat. Commun.">
        <title>The genome of broomcorn millet.</title>
        <authorList>
            <person name="Zou C."/>
            <person name="Miki D."/>
            <person name="Li D."/>
            <person name="Tang Q."/>
            <person name="Xiao L."/>
            <person name="Rajput S."/>
            <person name="Deng P."/>
            <person name="Jia W."/>
            <person name="Huang R."/>
            <person name="Zhang M."/>
            <person name="Sun Y."/>
            <person name="Hu J."/>
            <person name="Fu X."/>
            <person name="Schnable P.S."/>
            <person name="Li F."/>
            <person name="Zhang H."/>
            <person name="Feng B."/>
            <person name="Zhu X."/>
            <person name="Liu R."/>
            <person name="Schnable J.C."/>
            <person name="Zhu J.-K."/>
            <person name="Zhang H."/>
        </authorList>
    </citation>
    <scope>NUCLEOTIDE SEQUENCE [LARGE SCALE GENOMIC DNA]</scope>
</reference>
<dbReference type="PANTHER" id="PTHR33377">
    <property type="entry name" value="OS10G0134700 PROTEIN-RELATED"/>
    <property type="match status" value="1"/>
</dbReference>
<keyword evidence="2" id="KW-1185">Reference proteome</keyword>
<evidence type="ECO:0000313" key="1">
    <source>
        <dbReference type="EMBL" id="RLN30109.1"/>
    </source>
</evidence>
<dbReference type="OrthoDB" id="638757at2759"/>
<dbReference type="AlphaFoldDB" id="A0A3L6T045"/>
<dbReference type="STRING" id="4540.A0A3L6T045"/>
<sequence length="402" mass="45208">MLQQLKTLQAEMHRGYYALDAFKYQSYKEDGGEDDDEVSHYYSFAISKFNPAKRIQLRGRSSQQGGGRELHQVLGSLDVTITDAREFLMFLKGCPPLYHRLNTTYMVLEKCMFGRHAEMEHIISFLMQKCALGSTGDFGVLPIVGPPKAEGDPEGRIASVRDGGTVKHQSHASECRDESILVVVEVNGDISEATWSSLCSASKRFATNGVIKFIICSRSDKIVRFGTTQALKVENLSQEAFWYFFKALAFGSADPREEPKLASMAMEIAAWNCSFIAGNAIARMLRDNLSATFWRMALTSFREVNQRYSFFIFDAQPVNPSQSRKMIRRLNGSDGYCSIFNGYQIVSSQEDAPVITVQEVLSGSVARRGEFDVLAWRSSIPPYHSYTCSCEIHEVEDSCMRH</sequence>
<protein>
    <submittedName>
        <fullName evidence="1">Disease resistance protein RGA2-like isoform X1</fullName>
    </submittedName>
</protein>
<accession>A0A3L6T045</accession>
<organism evidence="1 2">
    <name type="scientific">Panicum miliaceum</name>
    <name type="common">Proso millet</name>
    <name type="synonym">Broomcorn millet</name>
    <dbReference type="NCBI Taxonomy" id="4540"/>
    <lineage>
        <taxon>Eukaryota</taxon>
        <taxon>Viridiplantae</taxon>
        <taxon>Streptophyta</taxon>
        <taxon>Embryophyta</taxon>
        <taxon>Tracheophyta</taxon>
        <taxon>Spermatophyta</taxon>
        <taxon>Magnoliopsida</taxon>
        <taxon>Liliopsida</taxon>
        <taxon>Poales</taxon>
        <taxon>Poaceae</taxon>
        <taxon>PACMAD clade</taxon>
        <taxon>Panicoideae</taxon>
        <taxon>Panicodae</taxon>
        <taxon>Paniceae</taxon>
        <taxon>Panicinae</taxon>
        <taxon>Panicum</taxon>
        <taxon>Panicum sect. Panicum</taxon>
    </lineage>
</organism>
<dbReference type="EMBL" id="PQIB02000003">
    <property type="protein sequence ID" value="RLN30109.1"/>
    <property type="molecule type" value="Genomic_DNA"/>
</dbReference>
<gene>
    <name evidence="1" type="ORF">C2845_PM05G16130</name>
</gene>
<dbReference type="PANTHER" id="PTHR33377:SF30">
    <property type="entry name" value="OS07G0117000 PROTEIN"/>
    <property type="match status" value="1"/>
</dbReference>
<comment type="caution">
    <text evidence="1">The sequence shown here is derived from an EMBL/GenBank/DDBJ whole genome shotgun (WGS) entry which is preliminary data.</text>
</comment>
<evidence type="ECO:0000313" key="2">
    <source>
        <dbReference type="Proteomes" id="UP000275267"/>
    </source>
</evidence>
<name>A0A3L6T045_PANMI</name>
<proteinExistence type="predicted"/>